<reference evidence="2" key="1">
    <citation type="journal article" date="2021" name="Front. Microbiol.">
        <title>Comprehensive Comparative Genomics and Phenotyping of Methylobacterium Species.</title>
        <authorList>
            <person name="Alessa O."/>
            <person name="Ogura Y."/>
            <person name="Fujitani Y."/>
            <person name="Takami H."/>
            <person name="Hayashi T."/>
            <person name="Sahin N."/>
            <person name="Tani A."/>
        </authorList>
    </citation>
    <scope>NUCLEOTIDE SEQUENCE</scope>
    <source>
        <strain evidence="2">DSM 17168</strain>
    </source>
</reference>
<sequence length="69" mass="6892">MKAFAVAVLAAVALAVGASFLLGANQKYAYEAFSTSGARVSHPGTNLVGPRWTGDVTGPADGHKATTGS</sequence>
<gene>
    <name evidence="2" type="ORF">GMJLKIPL_2213</name>
</gene>
<comment type="caution">
    <text evidence="2">The sequence shown here is derived from an EMBL/GenBank/DDBJ whole genome shotgun (WGS) entry which is preliminary data.</text>
</comment>
<feature type="region of interest" description="Disordered" evidence="1">
    <location>
        <begin position="44"/>
        <end position="69"/>
    </location>
</feature>
<name>A0ABQ4SBB1_9HYPH</name>
<proteinExistence type="predicted"/>
<dbReference type="RefSeq" id="WP_238235166.1">
    <property type="nucleotide sequence ID" value="NZ_BPQQ01000022.1"/>
</dbReference>
<accession>A0ABQ4SBB1</accession>
<dbReference type="EMBL" id="BPQQ01000022">
    <property type="protein sequence ID" value="GJE00292.1"/>
    <property type="molecule type" value="Genomic_DNA"/>
</dbReference>
<dbReference type="Proteomes" id="UP001055153">
    <property type="component" value="Unassembled WGS sequence"/>
</dbReference>
<evidence type="ECO:0000256" key="1">
    <source>
        <dbReference type="SAM" id="MobiDB-lite"/>
    </source>
</evidence>
<evidence type="ECO:0000313" key="3">
    <source>
        <dbReference type="Proteomes" id="UP001055153"/>
    </source>
</evidence>
<reference evidence="2" key="2">
    <citation type="submission" date="2021-08" db="EMBL/GenBank/DDBJ databases">
        <authorList>
            <person name="Tani A."/>
            <person name="Ola A."/>
            <person name="Ogura Y."/>
            <person name="Katsura K."/>
            <person name="Hayashi T."/>
        </authorList>
    </citation>
    <scope>NUCLEOTIDE SEQUENCE</scope>
    <source>
        <strain evidence="2">DSM 17168</strain>
    </source>
</reference>
<evidence type="ECO:0000313" key="2">
    <source>
        <dbReference type="EMBL" id="GJE00292.1"/>
    </source>
</evidence>
<protein>
    <submittedName>
        <fullName evidence="2">Uncharacterized protein</fullName>
    </submittedName>
</protein>
<organism evidence="2 3">
    <name type="scientific">Methylobacterium isbiliense</name>
    <dbReference type="NCBI Taxonomy" id="315478"/>
    <lineage>
        <taxon>Bacteria</taxon>
        <taxon>Pseudomonadati</taxon>
        <taxon>Pseudomonadota</taxon>
        <taxon>Alphaproteobacteria</taxon>
        <taxon>Hyphomicrobiales</taxon>
        <taxon>Methylobacteriaceae</taxon>
        <taxon>Methylobacterium</taxon>
    </lineage>
</organism>
<keyword evidence="3" id="KW-1185">Reference proteome</keyword>